<sequence length="459" mass="50300">MRLPVPAIHASWFGSAELREELGQSRATPGRKRGELGRGHWSPWTQFLPPPDKSEERRQTSFQPARSGRSMLGNLDTLSLSLSPRPDPRPAADHREGAEWRKAVPSYNQAGGGADPRPWSTPPRDECQDPLPKNWEMAYTETGMVYFIEGGRGRVRYPVVPVNPPRLSSALGVPLCGSVRARQPSRITHPTPREGCTKRSFYLKIKGACVVYVNTQELLTGRSFPLRSHNTKTTTWLDPRLAKRAKPPEKCEDGELPYGWEKIEDPQYGTYYVDHISQKTQFENPVLEAKKKLGQDTPPANQPAAAVGAPPIAPVPTMSPPVKYVKIVPVRSPRGTGEVLLPLDSCAAVLSSGDAEAYGSPWADLQKEAALRGFTRDPSQLQGAILRTALKKSAQGFGFTIIGGDRPEEFLQVKNVLRDGPAAQDNKIAPELVAIRGDISLQKARPVGTPLPLASLAQD</sequence>
<keyword evidence="8" id="KW-0067">ATP-binding</keyword>
<comment type="similarity">
    <text evidence="3">Belongs to the MAGUK family.</text>
</comment>
<dbReference type="Gene3D" id="2.20.70.10">
    <property type="match status" value="2"/>
</dbReference>
<accession>A0AAD9E158</accession>
<dbReference type="AlphaFoldDB" id="A0AAD9E158"/>
<evidence type="ECO:0000256" key="6">
    <source>
        <dbReference type="ARBA" id="ARBA00022737"/>
    </source>
</evidence>
<feature type="domain" description="WW" evidence="11">
    <location>
        <begin position="254"/>
        <end position="287"/>
    </location>
</feature>
<organism evidence="12 13">
    <name type="scientific">Electrophorus voltai</name>
    <dbReference type="NCBI Taxonomy" id="2609070"/>
    <lineage>
        <taxon>Eukaryota</taxon>
        <taxon>Metazoa</taxon>
        <taxon>Chordata</taxon>
        <taxon>Craniata</taxon>
        <taxon>Vertebrata</taxon>
        <taxon>Euteleostomi</taxon>
        <taxon>Actinopterygii</taxon>
        <taxon>Neopterygii</taxon>
        <taxon>Teleostei</taxon>
        <taxon>Ostariophysi</taxon>
        <taxon>Gymnotiformes</taxon>
        <taxon>Gymnotoidei</taxon>
        <taxon>Gymnotidae</taxon>
        <taxon>Electrophorus</taxon>
    </lineage>
</organism>
<dbReference type="PROSITE" id="PS01159">
    <property type="entry name" value="WW_DOMAIN_1"/>
    <property type="match status" value="1"/>
</dbReference>
<evidence type="ECO:0000256" key="10">
    <source>
        <dbReference type="SAM" id="MobiDB-lite"/>
    </source>
</evidence>
<evidence type="ECO:0000256" key="2">
    <source>
        <dbReference type="ARBA" id="ARBA00004435"/>
    </source>
</evidence>
<evidence type="ECO:0000256" key="7">
    <source>
        <dbReference type="ARBA" id="ARBA00022741"/>
    </source>
</evidence>
<dbReference type="GO" id="GO:0005886">
    <property type="term" value="C:plasma membrane"/>
    <property type="evidence" value="ECO:0007669"/>
    <property type="project" value="UniProtKB-SubCell"/>
</dbReference>
<evidence type="ECO:0000256" key="8">
    <source>
        <dbReference type="ARBA" id="ARBA00022840"/>
    </source>
</evidence>
<keyword evidence="5" id="KW-0472">Membrane</keyword>
<dbReference type="GO" id="GO:0005923">
    <property type="term" value="C:bicellular tight junction"/>
    <property type="evidence" value="ECO:0007669"/>
    <property type="project" value="UniProtKB-SubCell"/>
</dbReference>
<dbReference type="GO" id="GO:0007165">
    <property type="term" value="P:signal transduction"/>
    <property type="evidence" value="ECO:0007669"/>
    <property type="project" value="TreeGrafter"/>
</dbReference>
<name>A0AAD9E158_9TELE</name>
<dbReference type="Gene3D" id="2.30.42.10">
    <property type="match status" value="1"/>
</dbReference>
<keyword evidence="4" id="KW-0796">Tight junction</keyword>
<feature type="region of interest" description="Disordered" evidence="10">
    <location>
        <begin position="23"/>
        <end position="126"/>
    </location>
</feature>
<evidence type="ECO:0000256" key="5">
    <source>
        <dbReference type="ARBA" id="ARBA00022475"/>
    </source>
</evidence>
<evidence type="ECO:0000256" key="9">
    <source>
        <dbReference type="ARBA" id="ARBA00022949"/>
    </source>
</evidence>
<dbReference type="SUPFAM" id="SSF50156">
    <property type="entry name" value="PDZ domain-like"/>
    <property type="match status" value="1"/>
</dbReference>
<dbReference type="FunFam" id="2.20.70.10:FF:000001">
    <property type="entry name" value="Membrane-associated guanylate kinase, WW and PDZ domain-containing protein 1"/>
    <property type="match status" value="1"/>
</dbReference>
<evidence type="ECO:0000256" key="4">
    <source>
        <dbReference type="ARBA" id="ARBA00022427"/>
    </source>
</evidence>
<evidence type="ECO:0000313" key="12">
    <source>
        <dbReference type="EMBL" id="KAK1803250.1"/>
    </source>
</evidence>
<dbReference type="PANTHER" id="PTHR10316">
    <property type="entry name" value="MEMBRANE ASSOCIATED GUANYLATE KINASE-RELATED"/>
    <property type="match status" value="1"/>
</dbReference>
<feature type="compositionally biased region" description="Basic and acidic residues" evidence="10">
    <location>
        <begin position="86"/>
        <end position="102"/>
    </location>
</feature>
<dbReference type="PROSITE" id="PS50020">
    <property type="entry name" value="WW_DOMAIN_2"/>
    <property type="match status" value="1"/>
</dbReference>
<dbReference type="Pfam" id="PF00397">
    <property type="entry name" value="WW"/>
    <property type="match status" value="1"/>
</dbReference>
<dbReference type="GO" id="GO:0005524">
    <property type="term" value="F:ATP binding"/>
    <property type="evidence" value="ECO:0007669"/>
    <property type="project" value="UniProtKB-KW"/>
</dbReference>
<evidence type="ECO:0000256" key="1">
    <source>
        <dbReference type="ARBA" id="ARBA00004202"/>
    </source>
</evidence>
<keyword evidence="13" id="KW-1185">Reference proteome</keyword>
<dbReference type="SUPFAM" id="SSF51045">
    <property type="entry name" value="WW domain"/>
    <property type="match status" value="1"/>
</dbReference>
<keyword evidence="9" id="KW-0965">Cell junction</keyword>
<comment type="caution">
    <text evidence="12">The sequence shown here is derived from an EMBL/GenBank/DDBJ whole genome shotgun (WGS) entry which is preliminary data.</text>
</comment>
<dbReference type="InterPro" id="IPR001202">
    <property type="entry name" value="WW_dom"/>
</dbReference>
<evidence type="ECO:0000256" key="3">
    <source>
        <dbReference type="ARBA" id="ARBA00007014"/>
    </source>
</evidence>
<protein>
    <recommendedName>
        <fullName evidence="11">WW domain-containing protein</fullName>
    </recommendedName>
</protein>
<dbReference type="GO" id="GO:0005737">
    <property type="term" value="C:cytoplasm"/>
    <property type="evidence" value="ECO:0007669"/>
    <property type="project" value="TreeGrafter"/>
</dbReference>
<dbReference type="EMBL" id="JAROKS010000005">
    <property type="protein sequence ID" value="KAK1803250.1"/>
    <property type="molecule type" value="Genomic_DNA"/>
</dbReference>
<reference evidence="12" key="1">
    <citation type="submission" date="2023-03" db="EMBL/GenBank/DDBJ databases">
        <title>Electrophorus voltai genome.</title>
        <authorList>
            <person name="Bian C."/>
        </authorList>
    </citation>
    <scope>NUCLEOTIDE SEQUENCE</scope>
    <source>
        <strain evidence="12">CB-2022</strain>
        <tissue evidence="12">Muscle</tissue>
    </source>
</reference>
<dbReference type="PANTHER" id="PTHR10316:SF10">
    <property type="entry name" value="MEMBRANE-ASSOCIATED GUANYLATE KINASE, WW AND PDZ DOMAIN-CONTAINING PROTEIN 3"/>
    <property type="match status" value="1"/>
</dbReference>
<dbReference type="Proteomes" id="UP001239994">
    <property type="component" value="Unassembled WGS sequence"/>
</dbReference>
<dbReference type="SMART" id="SM00456">
    <property type="entry name" value="WW"/>
    <property type="match status" value="2"/>
</dbReference>
<evidence type="ECO:0000313" key="13">
    <source>
        <dbReference type="Proteomes" id="UP001239994"/>
    </source>
</evidence>
<keyword evidence="6" id="KW-0677">Repeat</keyword>
<dbReference type="InterPro" id="IPR036020">
    <property type="entry name" value="WW_dom_sf"/>
</dbReference>
<proteinExistence type="inferred from homology"/>
<keyword evidence="7" id="KW-0547">Nucleotide-binding</keyword>
<dbReference type="CDD" id="cd00201">
    <property type="entry name" value="WW"/>
    <property type="match status" value="1"/>
</dbReference>
<gene>
    <name evidence="12" type="ORF">P4O66_004036</name>
</gene>
<evidence type="ECO:0000259" key="11">
    <source>
        <dbReference type="PROSITE" id="PS50020"/>
    </source>
</evidence>
<comment type="subcellular location">
    <subcellularLocation>
        <location evidence="2">Cell junction</location>
        <location evidence="2">Tight junction</location>
    </subcellularLocation>
    <subcellularLocation>
        <location evidence="1">Cell membrane</location>
        <topology evidence="1">Peripheral membrane protein</topology>
    </subcellularLocation>
</comment>
<keyword evidence="5" id="KW-1003">Cell membrane</keyword>
<dbReference type="InterPro" id="IPR036034">
    <property type="entry name" value="PDZ_sf"/>
</dbReference>